<reference evidence="1" key="1">
    <citation type="journal article" date="2020" name="Stud. Mycol.">
        <title>101 Dothideomycetes genomes: a test case for predicting lifestyles and emergence of pathogens.</title>
        <authorList>
            <person name="Haridas S."/>
            <person name="Albert R."/>
            <person name="Binder M."/>
            <person name="Bloem J."/>
            <person name="Labutti K."/>
            <person name="Salamov A."/>
            <person name="Andreopoulos B."/>
            <person name="Baker S."/>
            <person name="Barry K."/>
            <person name="Bills G."/>
            <person name="Bluhm B."/>
            <person name="Cannon C."/>
            <person name="Castanera R."/>
            <person name="Culley D."/>
            <person name="Daum C."/>
            <person name="Ezra D."/>
            <person name="Gonzalez J."/>
            <person name="Henrissat B."/>
            <person name="Kuo A."/>
            <person name="Liang C."/>
            <person name="Lipzen A."/>
            <person name="Lutzoni F."/>
            <person name="Magnuson J."/>
            <person name="Mondo S."/>
            <person name="Nolan M."/>
            <person name="Ohm R."/>
            <person name="Pangilinan J."/>
            <person name="Park H.-J."/>
            <person name="Ramirez L."/>
            <person name="Alfaro M."/>
            <person name="Sun H."/>
            <person name="Tritt A."/>
            <person name="Yoshinaga Y."/>
            <person name="Zwiers L.-H."/>
            <person name="Turgeon B."/>
            <person name="Goodwin S."/>
            <person name="Spatafora J."/>
            <person name="Crous P."/>
            <person name="Grigoriev I."/>
        </authorList>
    </citation>
    <scope>NUCLEOTIDE SEQUENCE</scope>
    <source>
        <strain evidence="1">CBS 525.71</strain>
    </source>
</reference>
<organism evidence="1 2">
    <name type="scientific">Macroventuria anomochaeta</name>
    <dbReference type="NCBI Taxonomy" id="301207"/>
    <lineage>
        <taxon>Eukaryota</taxon>
        <taxon>Fungi</taxon>
        <taxon>Dikarya</taxon>
        <taxon>Ascomycota</taxon>
        <taxon>Pezizomycotina</taxon>
        <taxon>Dothideomycetes</taxon>
        <taxon>Pleosporomycetidae</taxon>
        <taxon>Pleosporales</taxon>
        <taxon>Pleosporineae</taxon>
        <taxon>Didymellaceae</taxon>
        <taxon>Macroventuria</taxon>
    </lineage>
</organism>
<dbReference type="Proteomes" id="UP000799754">
    <property type="component" value="Unassembled WGS sequence"/>
</dbReference>
<name>A0ACB6RJQ5_9PLEO</name>
<proteinExistence type="predicted"/>
<keyword evidence="2" id="KW-1185">Reference proteome</keyword>
<accession>A0ACB6RJQ5</accession>
<sequence>MEKKVSAILMGWYAGVEGGHGLADVLCGRVDASGRLSYSTPTSEGHLQPYDTGATTFDLNAGDTKKASISASQRPLQRWKHGQYVLPSKDVVIEVGSFSDDPGNLATQYYLTGSKL</sequence>
<protein>
    <submittedName>
        <fullName evidence="1">Uncharacterized protein</fullName>
    </submittedName>
</protein>
<gene>
    <name evidence="1" type="ORF">BU25DRAFT_425838</name>
</gene>
<dbReference type="EMBL" id="MU006746">
    <property type="protein sequence ID" value="KAF2622236.1"/>
    <property type="molecule type" value="Genomic_DNA"/>
</dbReference>
<evidence type="ECO:0000313" key="2">
    <source>
        <dbReference type="Proteomes" id="UP000799754"/>
    </source>
</evidence>
<evidence type="ECO:0000313" key="1">
    <source>
        <dbReference type="EMBL" id="KAF2622236.1"/>
    </source>
</evidence>
<comment type="caution">
    <text evidence="1">The sequence shown here is derived from an EMBL/GenBank/DDBJ whole genome shotgun (WGS) entry which is preliminary data.</text>
</comment>